<name>A0A9N8ZAU5_9GLOM</name>
<reference evidence="3" key="1">
    <citation type="submission" date="2021-06" db="EMBL/GenBank/DDBJ databases">
        <authorList>
            <person name="Kallberg Y."/>
            <person name="Tangrot J."/>
            <person name="Rosling A."/>
        </authorList>
    </citation>
    <scope>NUCLEOTIDE SEQUENCE</scope>
    <source>
        <strain evidence="3">CL551</strain>
    </source>
</reference>
<dbReference type="Pfam" id="PF13519">
    <property type="entry name" value="VWA_2"/>
    <property type="match status" value="1"/>
</dbReference>
<dbReference type="SMART" id="SM00327">
    <property type="entry name" value="VWA"/>
    <property type="match status" value="1"/>
</dbReference>
<evidence type="ECO:0000259" key="2">
    <source>
        <dbReference type="PROSITE" id="PS50234"/>
    </source>
</evidence>
<dbReference type="InterPro" id="IPR002035">
    <property type="entry name" value="VWF_A"/>
</dbReference>
<feature type="region of interest" description="Disordered" evidence="1">
    <location>
        <begin position="1"/>
        <end position="63"/>
    </location>
</feature>
<evidence type="ECO:0000313" key="3">
    <source>
        <dbReference type="EMBL" id="CAG8485102.1"/>
    </source>
</evidence>
<dbReference type="CDD" id="cd00198">
    <property type="entry name" value="vWFA"/>
    <property type="match status" value="1"/>
</dbReference>
<feature type="compositionally biased region" description="Polar residues" evidence="1">
    <location>
        <begin position="26"/>
        <end position="38"/>
    </location>
</feature>
<dbReference type="SUPFAM" id="SSF53300">
    <property type="entry name" value="vWA-like"/>
    <property type="match status" value="1"/>
</dbReference>
<sequence>MQIRDNLGPLGQNNNSEDQGELLQLTVDSTQGNSSISPVASDPSDHHPSLPDNPHVSPSQESTIYQQIPSQIVNIDAPSHSSSDKLLADLTREDETLNSQKQIALENNPYSDENGSSYKYENFSEATSNPSQLSSDLDIFAEDDVSERHHMNANNFSEEIEDKEDNSEQFLDDFLEVPKVVTIDSREIISNKGRCDENKSGFERSKNDPKRHIAAAILDHRSKLITPDTSFKYGEDLAEYIPGFYRLLDLRKDDGSNGLVDKIIISKDSLKKLCNDMIPYSFSSISEIDYNRLNALSFRLIGCYGNHLMIAKLLLNKNVINEQLFDLLTSAEKTYENRNKSNLRPGIYLSIVNRDVGLVIHWPEQGCYEENAPSQRKKNMINLHRYLTKLTDEQLCLMSDKDLEYFEYFEFEVKKSQEEQEDFKLAKGFEVSLPHDANENAIENKNRTQLSPMIVESVHHQAYITRSIITSSVSMTKYTSHYHGPLHFKNDLGNKLKGRSLKIYRTMDIKGLKLLVKNGLGLENELLGPLDSAIEKAKMLIDSKQELEMKNIKKDAELVGEIARKMLQKYYPEFEEKLKANDSSSSLEVDELLKQLDEKYQGISIKINNAMHISSESWKKLKIRYFLTALIIKKVFSSKKNENLKEFKGPALEAFYGMLVDKEDDPHSLVKKYTEKATQSGFFGYLFQFVKDTIKWDYSEVNLLYNNAITYANGKEDHEFIKTIRQTSSFDASNDIRQKIIDEFFEEYQKWRKNMFDSNVKRIAPKYSDKITELKKKYDEEFLMESRKIEEQEFERICLEIEKRFATGRIFRIIDVTEGVYSSGFRVTYELETTKPDQLRITIYETSWDQSDNFRLQEDEYHVPKPTLSDSRGNAGISFYVDPEIYDFRKIARFEDEKYFVILWNKKENKTEIFFDKAPKLATSIQPCSKKCLITLRTEEFCLFAVNESKGLLGIFNTETGVLDVFAFDEERKNIFHRNNKVQILQWYNNVVPDIQHFFFIKDTEEICFVEVGGRARLYNLVNGQFRPSEGKIPENASTVLSTPDGACIVAFVRESMREVDHHTLSDSIDNDLSSDADGDSIPEKSVKEIEVCRAHVYFCSNFGQPASKIIELPSDLNLECLQFSQLCKRQMHLMSLDLEKRMFHSLIVKITIEKTQYRFQQRSQRKPLGQVKLASPTRNKDYSIIQGNRTHFERDVDVGENIILLGERYRVVEILSDTMLKISGSFRPGSGYEWVDFRIEPKTKLNGYIDAYKLMFEKYPIDGCIDSEQTKPLSLRVLLDVSDDDEIDDYQDKFEEYINDMFEEVKRTTRKPASMLKKFVTAVELFRNFDIEDFKSLRKNSSEFQFGEWIIQLSCLIPIQIAVARNNQFHPLHDGLSSTELDHFDGSEDYGHHAKLCIIIKDVPPNDKEDIVREFTLRFNSLVAEEGEDNFISKMYPSGLTILPWALFSDPGWYEHIYVLYLYRNLKDVKKMLDKQEARYENARTFLQNIKVIMAKLRICDWSSLDENLVQIRISMLRRVLQTAVSLGIEQKEPVKEPLMNRDTGLEIEDITPKISEIFEGYNGSATLPADSDMLLFEENPDFLRLSRDLRAYFEEHIQSREDVTEDSEWFAILERYFKYIIERRIFRVQEWFSQNTIKFPQDNSDVVIGGYALEQEIGKLSLFWTLCGLTCHECNLKCLKNRDHADGQHDCLTDHECHASCQFSDAHKDSIPQCSHKAAHSGKHACDKVSHLCGQNCSLYDKRNCQKKCSKEIGHEDGVHLCQSLRHYCGATCSLSTYTQKGHYQCPNKCIIPCEDDHEIHRCENEMCPIPCPIPECQRRCQSDDHFHSLSDLHVDHFCGNEHQCQEQCEHSGVCKVLTEPKKNEQKYQGLSGTSFTFIKYTQVSEKLKCNKKIPSNSFKHEGLHCHNEDGVHFCDAQSYCELKLFHASLDPSLLPPNGCGYVSLDGHQFNCENPATREAAFHIIFVLDRSGSMFDTDKRPLQNTPIYNNLVLTHNNRLGAVYNAVYSFLDTRISSFRSSAHNSAATPRDSVSLILFDHEASLEIENLPLDDPDQFLNVMLKYSARGGTNFDLAIQKAGFVIDRHFDPTKCPVIIFCSDGECGIPEHRLRQICLKNQQRGLPIYLYTVLFSSTLYSPSLEKMAEIAKSYHPKSSTSGALKCQFTRAIDEVSLINHFTGVAESLREHKPALLKKNSI</sequence>
<comment type="caution">
    <text evidence="3">The sequence shown here is derived from an EMBL/GenBank/DDBJ whole genome shotgun (WGS) entry which is preliminary data.</text>
</comment>
<protein>
    <submittedName>
        <fullName evidence="3">8847_t:CDS:1</fullName>
    </submittedName>
</protein>
<dbReference type="OrthoDB" id="2343366at2759"/>
<gene>
    <name evidence="3" type="ORF">AMORRO_LOCUS2501</name>
</gene>
<dbReference type="PROSITE" id="PS50234">
    <property type="entry name" value="VWFA"/>
    <property type="match status" value="1"/>
</dbReference>
<evidence type="ECO:0000256" key="1">
    <source>
        <dbReference type="SAM" id="MobiDB-lite"/>
    </source>
</evidence>
<organism evidence="3 4">
    <name type="scientific">Acaulospora morrowiae</name>
    <dbReference type="NCBI Taxonomy" id="94023"/>
    <lineage>
        <taxon>Eukaryota</taxon>
        <taxon>Fungi</taxon>
        <taxon>Fungi incertae sedis</taxon>
        <taxon>Mucoromycota</taxon>
        <taxon>Glomeromycotina</taxon>
        <taxon>Glomeromycetes</taxon>
        <taxon>Diversisporales</taxon>
        <taxon>Acaulosporaceae</taxon>
        <taxon>Acaulospora</taxon>
    </lineage>
</organism>
<dbReference type="EMBL" id="CAJVPV010001062">
    <property type="protein sequence ID" value="CAG8485102.1"/>
    <property type="molecule type" value="Genomic_DNA"/>
</dbReference>
<dbReference type="Gene3D" id="3.40.50.410">
    <property type="entry name" value="von Willebrand factor, type A domain"/>
    <property type="match status" value="1"/>
</dbReference>
<dbReference type="InterPro" id="IPR036465">
    <property type="entry name" value="vWFA_dom_sf"/>
</dbReference>
<dbReference type="Proteomes" id="UP000789342">
    <property type="component" value="Unassembled WGS sequence"/>
</dbReference>
<evidence type="ECO:0000313" key="4">
    <source>
        <dbReference type="Proteomes" id="UP000789342"/>
    </source>
</evidence>
<accession>A0A9N8ZAU5</accession>
<keyword evidence="4" id="KW-1185">Reference proteome</keyword>
<feature type="domain" description="VWFA" evidence="2">
    <location>
        <begin position="1965"/>
        <end position="2185"/>
    </location>
</feature>
<proteinExistence type="predicted"/>